<comment type="caution">
    <text evidence="2">The sequence shown here is derived from an EMBL/GenBank/DDBJ whole genome shotgun (WGS) entry which is preliminary data.</text>
</comment>
<feature type="compositionally biased region" description="Polar residues" evidence="1">
    <location>
        <begin position="75"/>
        <end position="87"/>
    </location>
</feature>
<accession>A0A086JTM5</accession>
<feature type="region of interest" description="Disordered" evidence="1">
    <location>
        <begin position="674"/>
        <end position="693"/>
    </location>
</feature>
<evidence type="ECO:0000313" key="2">
    <source>
        <dbReference type="EMBL" id="KFG35493.1"/>
    </source>
</evidence>
<feature type="region of interest" description="Disordered" evidence="1">
    <location>
        <begin position="1234"/>
        <end position="1262"/>
    </location>
</feature>
<evidence type="ECO:0000313" key="3">
    <source>
        <dbReference type="Proteomes" id="UP000028837"/>
    </source>
</evidence>
<feature type="region of interest" description="Disordered" evidence="1">
    <location>
        <begin position="735"/>
        <end position="773"/>
    </location>
</feature>
<organism evidence="2 3">
    <name type="scientific">Toxoplasma gondii GAB2-2007-GAL-DOM2</name>
    <dbReference type="NCBI Taxonomy" id="1130820"/>
    <lineage>
        <taxon>Eukaryota</taxon>
        <taxon>Sar</taxon>
        <taxon>Alveolata</taxon>
        <taxon>Apicomplexa</taxon>
        <taxon>Conoidasida</taxon>
        <taxon>Coccidia</taxon>
        <taxon>Eucoccidiorida</taxon>
        <taxon>Eimeriorina</taxon>
        <taxon>Sarcocystidae</taxon>
        <taxon>Toxoplasma</taxon>
    </lineage>
</organism>
<feature type="region of interest" description="Disordered" evidence="1">
    <location>
        <begin position="250"/>
        <end position="271"/>
    </location>
</feature>
<feature type="region of interest" description="Disordered" evidence="1">
    <location>
        <begin position="847"/>
        <end position="903"/>
    </location>
</feature>
<feature type="region of interest" description="Disordered" evidence="1">
    <location>
        <begin position="1555"/>
        <end position="1586"/>
    </location>
</feature>
<feature type="region of interest" description="Disordered" evidence="1">
    <location>
        <begin position="1151"/>
        <end position="1201"/>
    </location>
</feature>
<feature type="compositionally biased region" description="Basic and acidic residues" evidence="1">
    <location>
        <begin position="392"/>
        <end position="403"/>
    </location>
</feature>
<feature type="region of interest" description="Disordered" evidence="1">
    <location>
        <begin position="348"/>
        <end position="415"/>
    </location>
</feature>
<feature type="compositionally biased region" description="Polar residues" evidence="1">
    <location>
        <begin position="202"/>
        <end position="224"/>
    </location>
</feature>
<feature type="region of interest" description="Disordered" evidence="1">
    <location>
        <begin position="192"/>
        <end position="226"/>
    </location>
</feature>
<feature type="compositionally biased region" description="Low complexity" evidence="1">
    <location>
        <begin position="617"/>
        <end position="629"/>
    </location>
</feature>
<feature type="compositionally biased region" description="Polar residues" evidence="1">
    <location>
        <begin position="871"/>
        <end position="891"/>
    </location>
</feature>
<name>A0A086JTM5_TOXGO</name>
<protein>
    <submittedName>
        <fullName evidence="2">Uncharacterized protein</fullName>
    </submittedName>
</protein>
<feature type="region of interest" description="Disordered" evidence="1">
    <location>
        <begin position="1114"/>
        <end position="1134"/>
    </location>
</feature>
<dbReference type="EMBL" id="AHZU02001163">
    <property type="protein sequence ID" value="KFG35493.1"/>
    <property type="molecule type" value="Genomic_DNA"/>
</dbReference>
<gene>
    <name evidence="2" type="ORF">TGDOM2_254290</name>
</gene>
<evidence type="ECO:0000256" key="1">
    <source>
        <dbReference type="SAM" id="MobiDB-lite"/>
    </source>
</evidence>
<reference evidence="2 3" key="1">
    <citation type="submission" date="2014-02" db="EMBL/GenBank/DDBJ databases">
        <authorList>
            <person name="Sibley D."/>
            <person name="Venepally P."/>
            <person name="Karamycheva S."/>
            <person name="Hadjithomas M."/>
            <person name="Khan A."/>
            <person name="Brunk B."/>
            <person name="Roos D."/>
            <person name="Caler E."/>
            <person name="Lorenzi H."/>
        </authorList>
    </citation>
    <scope>NUCLEOTIDE SEQUENCE [LARGE SCALE GENOMIC DNA]</scope>
    <source>
        <strain evidence="2 3">GAB2-2007-GAL-DOM2</strain>
    </source>
</reference>
<feature type="region of interest" description="Disordered" evidence="1">
    <location>
        <begin position="73"/>
        <end position="99"/>
    </location>
</feature>
<dbReference type="OrthoDB" id="331705at2759"/>
<feature type="region of interest" description="Disordered" evidence="1">
    <location>
        <begin position="936"/>
        <end position="968"/>
    </location>
</feature>
<dbReference type="Proteomes" id="UP000028837">
    <property type="component" value="Unassembled WGS sequence"/>
</dbReference>
<feature type="region of interest" description="Disordered" evidence="1">
    <location>
        <begin position="612"/>
        <end position="642"/>
    </location>
</feature>
<feature type="region of interest" description="Disordered" evidence="1">
    <location>
        <begin position="530"/>
        <end position="553"/>
    </location>
</feature>
<proteinExistence type="predicted"/>
<dbReference type="VEuPathDB" id="ToxoDB:TGDOM2_254290"/>
<feature type="compositionally biased region" description="Basic and acidic residues" evidence="1">
    <location>
        <begin position="88"/>
        <end position="97"/>
    </location>
</feature>
<sequence>MSVTHPGLPDVPLPPLLSAGQIQGRCESALAFRAAHKDENDDFLIPAKAVAGSESCPGTCSDSLEKRRLLACSGSRGQQTETYAQTTHPEETGENQRADFPPVPLPAESTPETEDLLLLKTVNSLLREVSSRCAQYSSARHRAKKKVRDAEVAYQGDTCHAAVFSTSSTGLQAETVAATDNQALPPFVTSAKSRNRRKNNTENRVQQALASNASPREHPSQSAAAVSRLPDHLTDFKHEVPPREAKIQCEKPRYTPGASGPLDTNAPGFDSRKAVHASAGNLLGSSAALSHLETQSLLQASGKVLRLLLSSENQGGCDLCPDAPATVSNDCGRHALEARVPRLQMMHLSSGGERRSEQAPKTTKATVPRSLRPQAKMASSEQKRAAALTAEPSDREICPHEQRTNSPDDLSGNRSCRRARSRTLRYCTSTTFLRSEWCERQLNWDPALHADSETTTNCYWKASNACGRMPQRGVLPSPEWPQDTTVPASLVELQMEAKAQMQCACVPTSDEATEKAMAADKVVAEERVTSQSDELSLEVPEKEPCPPVSPDGVKHVPATLALSASSSSSVAVFEQEKALSCNEEKQHDLGIFTGQVSLPSCRPQHLFLSPAHVLKGPASPTSDSSASPSPLTPPVPQMEDSSDVRISFEENDTRTPSPGSETTVQSLSLFSDDWVQPRAPPKPVSPVHSIPTPILPELSPGRGTPSPQDWHQGLAFQTSTASAFCWSASSGSLRRRRHAGGRRSESGSIPCFSSRPPAANCTASTPDSRSSSSCRRAVRHASRHSSVYHKTSFLRSGSQESLCADLSLDSPCSSGQFREGLLSPKVDPAVLPRREAARAAVVLSPNECSPLPETRKSRAELSFPRRLSLHSPKTSRSVSKSTREGTTTSTASDHKSDDALLSLPRLRSQQSICRGRERSDAGVSALVINEVTEGHNTVKGKRGSTRLSVHPDKRRQIHSETPPAETANWSLWDGDFNFEERTLSMGMRPSLIEPEEKRKQIQDTDRAQAAGTVLSLVEAERGSRGCEASTKTRMPCSSSGWNQSACPESESLAQGQVMVPGDSRTVSKEHREPTAEADPACRVANPQQAIRANEELRTSMDILSDLGRTHHMDLPTATCVPSDPLSAGNREEEMDGGSACERFTRNGFVGECHGEQNDSSVPSQAGREAGPTGLSPLDTCEREQRSGHIQQGGTQEQFSKPTHGQVLSAALTDGRTFAETRPAIRRAAHLPCPGEVDVTPESPTCDSKDLPIPQAPCRSSERLDGGITSGVCGWRPAVQVRHPREESASPSHVAASDRRHLVADISQGAGRQTHNPDCQQCHDFLAYGVSRQYDAPFLHPERHVAPPKLAPKCHPTYFRSVSSASLSTAALPPWEYGAPHAETAKSSSNRKRSGHSALPTEKPGLAGESPITRTRLRRRAAALFRELVRAEALQPDAAEALRIAVQRQLYDAKSGKCGSSAAPLSSEEEELRHCTFRPQINHRSSARSLPHVPWWQRLYKGYRVPEMKRELQALQENVAFMTCKTDGPTDVEDDGEVDRDGELLRQESAVKCRGSRRSCRGYSEQRKPARRHSGSPPGEVTRLSRGTDFNTGHEYVEVQRSLHEVCYVPYRGQTTIGISSKETGKQPRKCVRFASPSRSPQALHSGPYHGKTETATPIPEAVQPCFRGSGRQGTSPSRTVTRCLTRGTSVPRDNLRSKSPQGRLSVAGSAPRYACAFHPGLAERESGTAVGAAKEPYLHPSCCRQGSAQRSRVPPAALYGVSCSLKQQEGWSASMAAPKKSCLSIRGTRLRPRGYLEAEKPRGITKEPSQWTNHPVENWTENEVLGSSLSRELLKTYLGGRNFVPGWLDVR</sequence>
<feature type="compositionally biased region" description="Polar residues" evidence="1">
    <location>
        <begin position="1187"/>
        <end position="1201"/>
    </location>
</feature>
<feature type="region of interest" description="Disordered" evidence="1">
    <location>
        <begin position="1380"/>
        <end position="1409"/>
    </location>
</feature>